<dbReference type="AlphaFoldDB" id="A0A6J6G060"/>
<feature type="domain" description="VOC" evidence="1">
    <location>
        <begin position="24"/>
        <end position="164"/>
    </location>
</feature>
<dbReference type="EMBL" id="CAEZSR010000260">
    <property type="protein sequence ID" value="CAB4594672.1"/>
    <property type="molecule type" value="Genomic_DNA"/>
</dbReference>
<sequence length="195" mass="22048">MQHPSEPAGTPAPFNPVAAWGEVRQLGYVVPADRLQHHLEHWGRTMGLGPWLVVEHPPVTEFVHRGQPGELDFTIAIAHLGALQVELIAQHDDQPSTYLDFLERNPDGGLHHVAWWPDDMDAAEALAASAGWELWSGGRIGPQGRFRYYLTETHPGTVIELAEVTGRRLEYFERQFTAWSRTYDPRTDPLFVVRN</sequence>
<organism evidence="2">
    <name type="scientific">freshwater metagenome</name>
    <dbReference type="NCBI Taxonomy" id="449393"/>
    <lineage>
        <taxon>unclassified sequences</taxon>
        <taxon>metagenomes</taxon>
        <taxon>ecological metagenomes</taxon>
    </lineage>
</organism>
<proteinExistence type="predicted"/>
<accession>A0A6J6G060</accession>
<dbReference type="InterPro" id="IPR037523">
    <property type="entry name" value="VOC_core"/>
</dbReference>
<dbReference type="PROSITE" id="PS51819">
    <property type="entry name" value="VOC"/>
    <property type="match status" value="1"/>
</dbReference>
<evidence type="ECO:0000259" key="1">
    <source>
        <dbReference type="PROSITE" id="PS51819"/>
    </source>
</evidence>
<reference evidence="2" key="1">
    <citation type="submission" date="2020-05" db="EMBL/GenBank/DDBJ databases">
        <authorList>
            <person name="Chiriac C."/>
            <person name="Salcher M."/>
            <person name="Ghai R."/>
            <person name="Kavagutti S V."/>
        </authorList>
    </citation>
    <scope>NUCLEOTIDE SEQUENCE</scope>
</reference>
<dbReference type="Gene3D" id="3.10.180.10">
    <property type="entry name" value="2,3-Dihydroxybiphenyl 1,2-Dioxygenase, domain 1"/>
    <property type="match status" value="1"/>
</dbReference>
<evidence type="ECO:0000313" key="2">
    <source>
        <dbReference type="EMBL" id="CAB4594672.1"/>
    </source>
</evidence>
<dbReference type="InterPro" id="IPR029068">
    <property type="entry name" value="Glyas_Bleomycin-R_OHBP_Dase"/>
</dbReference>
<gene>
    <name evidence="2" type="ORF">UFOPK1493_03934</name>
</gene>
<dbReference type="Pfam" id="PF13669">
    <property type="entry name" value="Glyoxalase_4"/>
    <property type="match status" value="1"/>
</dbReference>
<dbReference type="SUPFAM" id="SSF54593">
    <property type="entry name" value="Glyoxalase/Bleomycin resistance protein/Dihydroxybiphenyl dioxygenase"/>
    <property type="match status" value="1"/>
</dbReference>
<protein>
    <submittedName>
        <fullName evidence="2">Unannotated protein</fullName>
    </submittedName>
</protein>
<name>A0A6J6G060_9ZZZZ</name>